<dbReference type="Proteomes" id="UP000825598">
    <property type="component" value="Chromosome"/>
</dbReference>
<protein>
    <submittedName>
        <fullName evidence="1">Uncharacterized protein</fullName>
    </submittedName>
</protein>
<evidence type="ECO:0000313" key="2">
    <source>
        <dbReference type="Proteomes" id="UP000825598"/>
    </source>
</evidence>
<reference evidence="1" key="1">
    <citation type="submission" date="2021-07" db="EMBL/GenBank/DDBJ databases">
        <title>Complete Genome Sequences of Mycobacterium farcinogenes Isolated from Clinical Specimens from Patients in Thailand.</title>
        <authorList>
            <person name="Sodsai P."/>
        </authorList>
    </citation>
    <scope>NUCLEOTIDE SEQUENCE</scope>
    <source>
        <strain evidence="1">BKK/CU-MFGFA-001</strain>
    </source>
</reference>
<name>A0ACD1FI37_MYCFR</name>
<evidence type="ECO:0000313" key="1">
    <source>
        <dbReference type="EMBL" id="QZH66733.1"/>
    </source>
</evidence>
<accession>A0ACD1FI37</accession>
<dbReference type="EMBL" id="CP081673">
    <property type="protein sequence ID" value="QZH66733.1"/>
    <property type="molecule type" value="Genomic_DNA"/>
</dbReference>
<organism evidence="1 2">
    <name type="scientific">Mycolicibacterium farcinogenes</name>
    <name type="common">Mycobacterium farcinogenes</name>
    <dbReference type="NCBI Taxonomy" id="1802"/>
    <lineage>
        <taxon>Bacteria</taxon>
        <taxon>Bacillati</taxon>
        <taxon>Actinomycetota</taxon>
        <taxon>Actinomycetes</taxon>
        <taxon>Mycobacteriales</taxon>
        <taxon>Mycobacteriaceae</taxon>
        <taxon>Mycolicibacterium</taxon>
    </lineage>
</organism>
<gene>
    <name evidence="1" type="ORF">K6L26_03300</name>
</gene>
<keyword evidence="2" id="KW-1185">Reference proteome</keyword>
<sequence length="501" mass="49458">MAPSGEHRPEDLGSKTVATVALGLYARAASLRAQATSTGSATAGERPDDASTRMVAEAQAAEKDAERLRVTAEALTIREEAAKAWNRDAPKDSELEAAREAVTAAKKKLSDAAAASGDTSAARTELEAASNHLGILLRKRRDADKAYDAAEKKAQEKLGTLGTSSGDGAETDDHGRGTPGTSNGTGSPSGKPSGTGTSTGSPSTGNGTGKPSTGTGTGNGKPSTGKPSNTPAATPSSTKPSTTEASTATPDSTAALAALLASQQQQQPAAQAAQQQPTAQATPAASTPQQTQQPDKDKDLSQDKTSPWDRIVGADGVLDTGDLAGIIGAPLTLGGGSTPTHATPAATVTPSAPATPTPSATGLSASATANAQPVTSGTSATGLSTPTDVSGRTAEQQRGPFSVGPETKTSGATGTGTSATSPAHSTGARPMGGGMPMMPMGAMGGPGGGGGKDREQAQTTSAAGSAESDLLHGRHTVAEAVPGGTIAQRDHPRHRGESDAA</sequence>
<proteinExistence type="predicted"/>